<organism evidence="1 2">
    <name type="scientific">Dermatophagoides pteronyssinus</name>
    <name type="common">European house dust mite</name>
    <dbReference type="NCBI Taxonomy" id="6956"/>
    <lineage>
        <taxon>Eukaryota</taxon>
        <taxon>Metazoa</taxon>
        <taxon>Ecdysozoa</taxon>
        <taxon>Arthropoda</taxon>
        <taxon>Chelicerata</taxon>
        <taxon>Arachnida</taxon>
        <taxon>Acari</taxon>
        <taxon>Acariformes</taxon>
        <taxon>Sarcoptiformes</taxon>
        <taxon>Astigmata</taxon>
        <taxon>Psoroptidia</taxon>
        <taxon>Analgoidea</taxon>
        <taxon>Pyroglyphidae</taxon>
        <taxon>Dermatophagoidinae</taxon>
        <taxon>Dermatophagoides</taxon>
    </lineage>
</organism>
<proteinExistence type="predicted"/>
<comment type="caution">
    <text evidence="1">The sequence shown here is derived from an EMBL/GenBank/DDBJ whole genome shotgun (WGS) entry which is preliminary data.</text>
</comment>
<accession>A0ABQ8JR64</accession>
<gene>
    <name evidence="1" type="ORF">DERP_011833</name>
</gene>
<sequence>MFIDVYMNKKKPNIIRDQYLYVTSNESLSFPPPCCMIVSYNEHFPNAVVIFIRLAPFIAGL</sequence>
<keyword evidence="2" id="KW-1185">Reference proteome</keyword>
<dbReference type="EMBL" id="NJHN03000023">
    <property type="protein sequence ID" value="KAH9425105.1"/>
    <property type="molecule type" value="Genomic_DNA"/>
</dbReference>
<protein>
    <submittedName>
        <fullName evidence="1">Uncharacterized protein</fullName>
    </submittedName>
</protein>
<dbReference type="Proteomes" id="UP000887458">
    <property type="component" value="Unassembled WGS sequence"/>
</dbReference>
<evidence type="ECO:0000313" key="2">
    <source>
        <dbReference type="Proteomes" id="UP000887458"/>
    </source>
</evidence>
<reference evidence="1 2" key="1">
    <citation type="journal article" date="2018" name="J. Allergy Clin. Immunol.">
        <title>High-quality assembly of Dermatophagoides pteronyssinus genome and transcriptome reveals a wide range of novel allergens.</title>
        <authorList>
            <person name="Liu X.Y."/>
            <person name="Yang K.Y."/>
            <person name="Wang M.Q."/>
            <person name="Kwok J.S."/>
            <person name="Zeng X."/>
            <person name="Yang Z."/>
            <person name="Xiao X.J."/>
            <person name="Lau C.P."/>
            <person name="Li Y."/>
            <person name="Huang Z.M."/>
            <person name="Ba J.G."/>
            <person name="Yim A.K."/>
            <person name="Ouyang C.Y."/>
            <person name="Ngai S.M."/>
            <person name="Chan T.F."/>
            <person name="Leung E.L."/>
            <person name="Liu L."/>
            <person name="Liu Z.G."/>
            <person name="Tsui S.K."/>
        </authorList>
    </citation>
    <scope>NUCLEOTIDE SEQUENCE [LARGE SCALE GENOMIC DNA]</scope>
    <source>
        <strain evidence="1">Derp</strain>
    </source>
</reference>
<evidence type="ECO:0000313" key="1">
    <source>
        <dbReference type="EMBL" id="KAH9425105.1"/>
    </source>
</evidence>
<reference evidence="1 2" key="2">
    <citation type="journal article" date="2022" name="Mol. Biol. Evol.">
        <title>Comparative Genomics Reveals Insights into the Divergent Evolution of Astigmatic Mites and Household Pest Adaptations.</title>
        <authorList>
            <person name="Xiong Q."/>
            <person name="Wan A.T."/>
            <person name="Liu X."/>
            <person name="Fung C.S."/>
            <person name="Xiao X."/>
            <person name="Malainual N."/>
            <person name="Hou J."/>
            <person name="Wang L."/>
            <person name="Wang M."/>
            <person name="Yang K.Y."/>
            <person name="Cui Y."/>
            <person name="Leung E.L."/>
            <person name="Nong W."/>
            <person name="Shin S.K."/>
            <person name="Au S.W."/>
            <person name="Jeong K.Y."/>
            <person name="Chew F.T."/>
            <person name="Hui J.H."/>
            <person name="Leung T.F."/>
            <person name="Tungtrongchitr A."/>
            <person name="Zhong N."/>
            <person name="Liu Z."/>
            <person name="Tsui S.K."/>
        </authorList>
    </citation>
    <scope>NUCLEOTIDE SEQUENCE [LARGE SCALE GENOMIC DNA]</scope>
    <source>
        <strain evidence="1">Derp</strain>
    </source>
</reference>
<name>A0ABQ8JR64_DERPT</name>